<sequence length="91" mass="9899">MARSNAHAQVLLETLAQFNPEEASSLGVTSADEQVIDLGPRVSERTRAAMAKAQTELEKRLAEEKDPNVRAKQRGPEVRAPDSSHGAHLRA</sequence>
<protein>
    <submittedName>
        <fullName evidence="2">Uncharacterized protein</fullName>
    </submittedName>
</protein>
<evidence type="ECO:0000313" key="2">
    <source>
        <dbReference type="EMBL" id="MCY1079999.1"/>
    </source>
</evidence>
<comment type="caution">
    <text evidence="2">The sequence shown here is derived from an EMBL/GenBank/DDBJ whole genome shotgun (WGS) entry which is preliminary data.</text>
</comment>
<proteinExistence type="predicted"/>
<dbReference type="RefSeq" id="WP_267538681.1">
    <property type="nucleotide sequence ID" value="NZ_JAPNKA010000001.1"/>
</dbReference>
<keyword evidence="3" id="KW-1185">Reference proteome</keyword>
<dbReference type="Proteomes" id="UP001207654">
    <property type="component" value="Unassembled WGS sequence"/>
</dbReference>
<feature type="compositionally biased region" description="Basic and acidic residues" evidence="1">
    <location>
        <begin position="55"/>
        <end position="82"/>
    </location>
</feature>
<feature type="region of interest" description="Disordered" evidence="1">
    <location>
        <begin position="51"/>
        <end position="91"/>
    </location>
</feature>
<name>A0ABT4AFQ4_9BACT</name>
<evidence type="ECO:0000313" key="3">
    <source>
        <dbReference type="Proteomes" id="UP001207654"/>
    </source>
</evidence>
<dbReference type="EMBL" id="JAPNKA010000001">
    <property type="protein sequence ID" value="MCY1079999.1"/>
    <property type="molecule type" value="Genomic_DNA"/>
</dbReference>
<organism evidence="2 3">
    <name type="scientific">Archangium lansingense</name>
    <dbReference type="NCBI Taxonomy" id="2995310"/>
    <lineage>
        <taxon>Bacteria</taxon>
        <taxon>Pseudomonadati</taxon>
        <taxon>Myxococcota</taxon>
        <taxon>Myxococcia</taxon>
        <taxon>Myxococcales</taxon>
        <taxon>Cystobacterineae</taxon>
        <taxon>Archangiaceae</taxon>
        <taxon>Archangium</taxon>
    </lineage>
</organism>
<gene>
    <name evidence="2" type="ORF">OV287_36670</name>
</gene>
<reference evidence="2 3" key="1">
    <citation type="submission" date="2022-11" db="EMBL/GenBank/DDBJ databases">
        <title>Minimal conservation of predation-associated metabolite biosynthetic gene clusters underscores biosynthetic potential of Myxococcota including descriptions for ten novel species: Archangium lansinium sp. nov., Myxococcus landrumus sp. nov., Nannocystis bai.</title>
        <authorList>
            <person name="Ahearne A."/>
            <person name="Stevens C."/>
            <person name="Phillips K."/>
        </authorList>
    </citation>
    <scope>NUCLEOTIDE SEQUENCE [LARGE SCALE GENOMIC DNA]</scope>
    <source>
        <strain evidence="2 3">MIWBW</strain>
    </source>
</reference>
<evidence type="ECO:0000256" key="1">
    <source>
        <dbReference type="SAM" id="MobiDB-lite"/>
    </source>
</evidence>
<accession>A0ABT4AFQ4</accession>